<comment type="caution">
    <text evidence="1">The sequence shown here is derived from an EMBL/GenBank/DDBJ whole genome shotgun (WGS) entry which is preliminary data.</text>
</comment>
<name>A0A7C9VAZ9_9HYPH</name>
<dbReference type="AlphaFoldDB" id="A0A7C9VAZ9"/>
<dbReference type="EMBL" id="JAAKZG010000023">
    <property type="protein sequence ID" value="NGN44984.1"/>
    <property type="molecule type" value="Genomic_DNA"/>
</dbReference>
<reference evidence="1 2" key="1">
    <citation type="submission" date="2020-02" db="EMBL/GenBank/DDBJ databases">
        <title>Genome sequence of the type strain CGMCC 1.15528 of Mesorhizobium zhangyense.</title>
        <authorList>
            <person name="Gao J."/>
            <person name="Sun J."/>
        </authorList>
    </citation>
    <scope>NUCLEOTIDE SEQUENCE [LARGE SCALE GENOMIC DNA]</scope>
    <source>
        <strain evidence="1 2">CGMCC 1.15528</strain>
    </source>
</reference>
<organism evidence="1 2">
    <name type="scientific">Mesorhizobium zhangyense</name>
    <dbReference type="NCBI Taxonomy" id="1776730"/>
    <lineage>
        <taxon>Bacteria</taxon>
        <taxon>Pseudomonadati</taxon>
        <taxon>Pseudomonadota</taxon>
        <taxon>Alphaproteobacteria</taxon>
        <taxon>Hyphomicrobiales</taxon>
        <taxon>Phyllobacteriaceae</taxon>
        <taxon>Mesorhizobium</taxon>
    </lineage>
</organism>
<gene>
    <name evidence="1" type="ORF">G6N74_28410</name>
</gene>
<dbReference type="RefSeq" id="WP_165121358.1">
    <property type="nucleotide sequence ID" value="NZ_JAAKZG010000023.1"/>
</dbReference>
<dbReference type="Pfam" id="PF04883">
    <property type="entry name" value="HK97-gp10_like"/>
    <property type="match status" value="1"/>
</dbReference>
<accession>A0A7C9VAZ9</accession>
<sequence>MAFKTKVLGREALMRKLERITPGVTEAAAEAKLEVAQEAAKRIAAVAPVGVSGDYKASIKGARQADNPGITPVGGQQSKDPDATAVYADYIWRFLEFGTAPHINGGLFPGTAHPGTIRQPHVFPTWKSYRKNARAKISRAISKAVKTSLGK</sequence>
<dbReference type="InterPro" id="IPR010064">
    <property type="entry name" value="HK97-gp10_tail"/>
</dbReference>
<proteinExistence type="predicted"/>
<evidence type="ECO:0000313" key="1">
    <source>
        <dbReference type="EMBL" id="NGN44984.1"/>
    </source>
</evidence>
<protein>
    <submittedName>
        <fullName evidence="1">HK97 gp10 family phage protein</fullName>
    </submittedName>
</protein>
<dbReference type="Proteomes" id="UP000481252">
    <property type="component" value="Unassembled WGS sequence"/>
</dbReference>
<keyword evidence="2" id="KW-1185">Reference proteome</keyword>
<evidence type="ECO:0000313" key="2">
    <source>
        <dbReference type="Proteomes" id="UP000481252"/>
    </source>
</evidence>